<evidence type="ECO:0000256" key="1">
    <source>
        <dbReference type="SAM" id="MobiDB-lite"/>
    </source>
</evidence>
<reference evidence="3 4" key="1">
    <citation type="submission" date="2024-02" db="EMBL/GenBank/DDBJ databases">
        <title>De novo assembly and annotation of 12 fungi associated with fruit tree decline syndrome in Ontario, Canada.</title>
        <authorList>
            <person name="Sulman M."/>
            <person name="Ellouze W."/>
            <person name="Ilyukhin E."/>
        </authorList>
    </citation>
    <scope>NUCLEOTIDE SEQUENCE [LARGE SCALE GENOMIC DNA]</scope>
    <source>
        <strain evidence="3 4">M42-189</strain>
    </source>
</reference>
<feature type="compositionally biased region" description="Basic and acidic residues" evidence="1">
    <location>
        <begin position="188"/>
        <end position="205"/>
    </location>
</feature>
<keyword evidence="2" id="KW-1133">Transmembrane helix</keyword>
<sequence>MPDNTQLTRYLGPGLVVCAASICVYLAFHLKDAHAALETPWPEEVSDDQGSDVDMESTTSKTITPKVEVMTCIRRNIGVTNNAPTASFADDETSTIKDPSDLENDSTVANHPNMVKRQTRTKLHTSPEDVSKWLSGVQHGNEFGEKAPSPTKSDQHSPSKIALGRKLSHARRVSNPVFVEDEIRRERFRKLSEEVEEKERFGKQEAEDDDEKEKYRKLKEESDVLAALLRKNENDGEMVGPDVVAGSCKPGDLEEEPAVVSKAEAGVEVEDGEDQKKVQDDEETMENVEEEEDYVVVDRP</sequence>
<name>A0ABR3R7R7_9PLEO</name>
<feature type="region of interest" description="Disordered" evidence="1">
    <location>
        <begin position="188"/>
        <end position="216"/>
    </location>
</feature>
<gene>
    <name evidence="3" type="ORF">SLS60_006859</name>
</gene>
<keyword evidence="2" id="KW-0472">Membrane</keyword>
<evidence type="ECO:0000313" key="4">
    <source>
        <dbReference type="Proteomes" id="UP001521785"/>
    </source>
</evidence>
<organism evidence="3 4">
    <name type="scientific">Paraconiothyrium brasiliense</name>
    <dbReference type="NCBI Taxonomy" id="300254"/>
    <lineage>
        <taxon>Eukaryota</taxon>
        <taxon>Fungi</taxon>
        <taxon>Dikarya</taxon>
        <taxon>Ascomycota</taxon>
        <taxon>Pezizomycotina</taxon>
        <taxon>Dothideomycetes</taxon>
        <taxon>Pleosporomycetidae</taxon>
        <taxon>Pleosporales</taxon>
        <taxon>Massarineae</taxon>
        <taxon>Didymosphaeriaceae</taxon>
        <taxon>Paraconiothyrium</taxon>
    </lineage>
</organism>
<feature type="region of interest" description="Disordered" evidence="1">
    <location>
        <begin position="84"/>
        <end position="127"/>
    </location>
</feature>
<accession>A0ABR3R7R7</accession>
<keyword evidence="2" id="KW-0812">Transmembrane</keyword>
<feature type="region of interest" description="Disordered" evidence="1">
    <location>
        <begin position="140"/>
        <end position="160"/>
    </location>
</feature>
<feature type="region of interest" description="Disordered" evidence="1">
    <location>
        <begin position="236"/>
        <end position="300"/>
    </location>
</feature>
<keyword evidence="4" id="KW-1185">Reference proteome</keyword>
<evidence type="ECO:0000256" key="2">
    <source>
        <dbReference type="SAM" id="Phobius"/>
    </source>
</evidence>
<evidence type="ECO:0000313" key="3">
    <source>
        <dbReference type="EMBL" id="KAL1600473.1"/>
    </source>
</evidence>
<dbReference type="EMBL" id="JAKJXO020000009">
    <property type="protein sequence ID" value="KAL1600473.1"/>
    <property type="molecule type" value="Genomic_DNA"/>
</dbReference>
<protein>
    <submittedName>
        <fullName evidence="3">Uncharacterized protein</fullName>
    </submittedName>
</protein>
<proteinExistence type="predicted"/>
<dbReference type="Proteomes" id="UP001521785">
    <property type="component" value="Unassembled WGS sequence"/>
</dbReference>
<feature type="transmembrane region" description="Helical" evidence="2">
    <location>
        <begin position="7"/>
        <end position="28"/>
    </location>
</feature>
<comment type="caution">
    <text evidence="3">The sequence shown here is derived from an EMBL/GenBank/DDBJ whole genome shotgun (WGS) entry which is preliminary data.</text>
</comment>
<feature type="compositionally biased region" description="Acidic residues" evidence="1">
    <location>
        <begin position="280"/>
        <end position="300"/>
    </location>
</feature>